<dbReference type="Proteomes" id="UP000592294">
    <property type="component" value="Unassembled WGS sequence"/>
</dbReference>
<organism evidence="3 4">
    <name type="scientific">Allochromatium humboldtianum</name>
    <dbReference type="NCBI Taxonomy" id="504901"/>
    <lineage>
        <taxon>Bacteria</taxon>
        <taxon>Pseudomonadati</taxon>
        <taxon>Pseudomonadota</taxon>
        <taxon>Gammaproteobacteria</taxon>
        <taxon>Chromatiales</taxon>
        <taxon>Chromatiaceae</taxon>
        <taxon>Allochromatium</taxon>
    </lineage>
</organism>
<sequence length="164" mass="17522">MSVPVQRKHALPVLALSAAAAILAYAPVGQAFNFGNMMNPNRWFGGDRDRYDDRYDDAYWGGGPYGPTPYGGYGYPGVYGAPYGMPYGVPGVGAPPAGYGAAPAPAPTPAPAQSTQTQPSVDPGEVEALKRRIEELESRQPPGQPQPRNPEWPAAPAYRPMNQY</sequence>
<gene>
    <name evidence="3" type="ORF">HW932_12250</name>
</gene>
<comment type="caution">
    <text evidence="3">The sequence shown here is derived from an EMBL/GenBank/DDBJ whole genome shotgun (WGS) entry which is preliminary data.</text>
</comment>
<feature type="signal peptide" evidence="2">
    <location>
        <begin position="1"/>
        <end position="26"/>
    </location>
</feature>
<evidence type="ECO:0000313" key="3">
    <source>
        <dbReference type="EMBL" id="NVZ10033.1"/>
    </source>
</evidence>
<dbReference type="EMBL" id="JABZEO010000007">
    <property type="protein sequence ID" value="NVZ10033.1"/>
    <property type="molecule type" value="Genomic_DNA"/>
</dbReference>
<evidence type="ECO:0000256" key="1">
    <source>
        <dbReference type="SAM" id="MobiDB-lite"/>
    </source>
</evidence>
<name>A0A850RM67_9GAMM</name>
<keyword evidence="2" id="KW-0732">Signal</keyword>
<evidence type="ECO:0000256" key="2">
    <source>
        <dbReference type="SAM" id="SignalP"/>
    </source>
</evidence>
<keyword evidence="4" id="KW-1185">Reference proteome</keyword>
<protein>
    <submittedName>
        <fullName evidence="3">Uncharacterized protein</fullName>
    </submittedName>
</protein>
<feature type="compositionally biased region" description="Basic and acidic residues" evidence="1">
    <location>
        <begin position="127"/>
        <end position="138"/>
    </location>
</feature>
<feature type="region of interest" description="Disordered" evidence="1">
    <location>
        <begin position="94"/>
        <end position="164"/>
    </location>
</feature>
<feature type="chain" id="PRO_5032947423" evidence="2">
    <location>
        <begin position="27"/>
        <end position="164"/>
    </location>
</feature>
<reference evidence="3 4" key="1">
    <citation type="submission" date="2020-06" db="EMBL/GenBank/DDBJ databases">
        <title>Whole-genome sequence of Allochromatium humboldtianum DSM 21881, type strain.</title>
        <authorList>
            <person name="Kyndt J.A."/>
            <person name="Meyer T.E."/>
        </authorList>
    </citation>
    <scope>NUCLEOTIDE SEQUENCE [LARGE SCALE GENOMIC DNA]</scope>
    <source>
        <strain evidence="3 4">DSM 21881</strain>
    </source>
</reference>
<proteinExistence type="predicted"/>
<feature type="compositionally biased region" description="Low complexity" evidence="1">
    <location>
        <begin position="94"/>
        <end position="103"/>
    </location>
</feature>
<evidence type="ECO:0000313" key="4">
    <source>
        <dbReference type="Proteomes" id="UP000592294"/>
    </source>
</evidence>
<dbReference type="RefSeq" id="WP_176976771.1">
    <property type="nucleotide sequence ID" value="NZ_JABZEO010000007.1"/>
</dbReference>
<dbReference type="AlphaFoldDB" id="A0A850RM67"/>
<accession>A0A850RM67</accession>